<accession>A0A0D2NXD2</accession>
<feature type="signal peptide" evidence="2">
    <location>
        <begin position="1"/>
        <end position="27"/>
    </location>
</feature>
<feature type="region of interest" description="Disordered" evidence="1">
    <location>
        <begin position="105"/>
        <end position="135"/>
    </location>
</feature>
<evidence type="ECO:0000256" key="1">
    <source>
        <dbReference type="SAM" id="MobiDB-lite"/>
    </source>
</evidence>
<evidence type="ECO:0000313" key="4">
    <source>
        <dbReference type="Proteomes" id="UP000054270"/>
    </source>
</evidence>
<dbReference type="EMBL" id="KN817561">
    <property type="protein sequence ID" value="KJA21131.1"/>
    <property type="molecule type" value="Genomic_DNA"/>
</dbReference>
<gene>
    <name evidence="3" type="ORF">HYPSUDRAFT_762416</name>
</gene>
<evidence type="ECO:0000256" key="2">
    <source>
        <dbReference type="SAM" id="SignalP"/>
    </source>
</evidence>
<keyword evidence="2" id="KW-0732">Signal</keyword>
<evidence type="ECO:0008006" key="5">
    <source>
        <dbReference type="Google" id="ProtNLM"/>
    </source>
</evidence>
<organism evidence="3 4">
    <name type="scientific">Hypholoma sublateritium (strain FD-334 SS-4)</name>
    <dbReference type="NCBI Taxonomy" id="945553"/>
    <lineage>
        <taxon>Eukaryota</taxon>
        <taxon>Fungi</taxon>
        <taxon>Dikarya</taxon>
        <taxon>Basidiomycota</taxon>
        <taxon>Agaricomycotina</taxon>
        <taxon>Agaricomycetes</taxon>
        <taxon>Agaricomycetidae</taxon>
        <taxon>Agaricales</taxon>
        <taxon>Agaricineae</taxon>
        <taxon>Strophariaceae</taxon>
        <taxon>Hypholoma</taxon>
    </lineage>
</organism>
<dbReference type="AlphaFoldDB" id="A0A0D2NXD2"/>
<name>A0A0D2NXD2_HYPSF</name>
<sequence length="135" mass="15060">MLPLRRMSVRSALMCADLVVCADAAEGMNPLCRHYPYATKAPRTGIYRGPFETHQQHHAEGAAYFATVLPSSPTMNARRSTRIFIGATPNNSVADTEDDDMSRIKFLAGDPGKNDLLQRRNREPRNESPCKLQAR</sequence>
<evidence type="ECO:0000313" key="3">
    <source>
        <dbReference type="EMBL" id="KJA21131.1"/>
    </source>
</evidence>
<feature type="chain" id="PRO_5002260116" description="Secreted protein" evidence="2">
    <location>
        <begin position="28"/>
        <end position="135"/>
    </location>
</feature>
<proteinExistence type="predicted"/>
<protein>
    <recommendedName>
        <fullName evidence="5">Secreted protein</fullName>
    </recommendedName>
</protein>
<reference evidence="4" key="1">
    <citation type="submission" date="2014-04" db="EMBL/GenBank/DDBJ databases">
        <title>Evolutionary Origins and Diversification of the Mycorrhizal Mutualists.</title>
        <authorList>
            <consortium name="DOE Joint Genome Institute"/>
            <consortium name="Mycorrhizal Genomics Consortium"/>
            <person name="Kohler A."/>
            <person name="Kuo A."/>
            <person name="Nagy L.G."/>
            <person name="Floudas D."/>
            <person name="Copeland A."/>
            <person name="Barry K.W."/>
            <person name="Cichocki N."/>
            <person name="Veneault-Fourrey C."/>
            <person name="LaButti K."/>
            <person name="Lindquist E.A."/>
            <person name="Lipzen A."/>
            <person name="Lundell T."/>
            <person name="Morin E."/>
            <person name="Murat C."/>
            <person name="Riley R."/>
            <person name="Ohm R."/>
            <person name="Sun H."/>
            <person name="Tunlid A."/>
            <person name="Henrissat B."/>
            <person name="Grigoriev I.V."/>
            <person name="Hibbett D.S."/>
            <person name="Martin F."/>
        </authorList>
    </citation>
    <scope>NUCLEOTIDE SEQUENCE [LARGE SCALE GENOMIC DNA]</scope>
    <source>
        <strain evidence="4">FD-334 SS-4</strain>
    </source>
</reference>
<keyword evidence="4" id="KW-1185">Reference proteome</keyword>
<feature type="compositionally biased region" description="Basic and acidic residues" evidence="1">
    <location>
        <begin position="112"/>
        <end position="128"/>
    </location>
</feature>
<dbReference type="Proteomes" id="UP000054270">
    <property type="component" value="Unassembled WGS sequence"/>
</dbReference>